<sequence length="386" mass="44014">MRQLKKWLKNKLVNVLVPEIDQRLAINQKLEEVGLYGTAPWYKENLWEPTVQLVLRDLCLPGDTVFDVGANFAGLTTIMSRMVGPKGTVCSFEASPRIVDKCQRNIVNNGCSNTQLFHSAVYSKSYEKVPLYLGTHLNDSIYKDYSVGEAAYEISTIALDDFVEHTNLKPNLVKMDIEGAEFDAIQGMEKTIRSIKPHLILETQAEDSRCLDFLSALGYISIDLNTYKIIKTPEDYPSGVGIRNNLYIHRDRLSETSYNPPFNFKKITTLESNHFKKEKNGSINLQKPLSLSKGRYLIDVMFTAEGTDNDLTCGVNVAGKPIFRYHAYSNLLASHYRDWVIHLSNDSEIDLYFNFLNQTFDDTLLIQRATITEILDFKNTFTNLYI</sequence>
<dbReference type="SUPFAM" id="SSF53335">
    <property type="entry name" value="S-adenosyl-L-methionine-dependent methyltransferases"/>
    <property type="match status" value="1"/>
</dbReference>
<evidence type="ECO:0000259" key="1">
    <source>
        <dbReference type="Pfam" id="PF05050"/>
    </source>
</evidence>
<dbReference type="PANTHER" id="PTHR34203:SF15">
    <property type="entry name" value="SLL1173 PROTEIN"/>
    <property type="match status" value="1"/>
</dbReference>
<dbReference type="eggNOG" id="COG2242">
    <property type="taxonomic scope" value="Bacteria"/>
</dbReference>
<dbReference type="PATRIC" id="fig|1527444.3.peg.470"/>
<feature type="domain" description="Methyltransferase FkbM" evidence="1">
    <location>
        <begin position="67"/>
        <end position="220"/>
    </location>
</feature>
<reference evidence="2 3" key="1">
    <citation type="submission" date="2014-08" db="EMBL/GenBank/DDBJ databases">
        <title>Comparative genomics reveals surprising divergence of two closely related strains of uncultivated UCYN-A cyanobacteria.</title>
        <authorList>
            <person name="Bombar D."/>
            <person name="Heller P."/>
            <person name="Sanchez-Baracaldo P."/>
            <person name="Carter B.J."/>
            <person name="Zert J.P."/>
        </authorList>
    </citation>
    <scope>NUCLEOTIDE SEQUENCE [LARGE SCALE GENOMIC DNA]</scope>
</reference>
<keyword evidence="2" id="KW-0489">Methyltransferase</keyword>
<proteinExistence type="predicted"/>
<accession>A0A086CHF3</accession>
<protein>
    <submittedName>
        <fullName evidence="2">Methyltransferase, FkbM family</fullName>
    </submittedName>
</protein>
<dbReference type="InterPro" id="IPR006342">
    <property type="entry name" value="FkbM_mtfrase"/>
</dbReference>
<dbReference type="GO" id="GO:0008168">
    <property type="term" value="F:methyltransferase activity"/>
    <property type="evidence" value="ECO:0007669"/>
    <property type="project" value="UniProtKB-KW"/>
</dbReference>
<keyword evidence="2" id="KW-0808">Transferase</keyword>
<dbReference type="STRING" id="1527444.ucyna2_00491"/>
<dbReference type="InterPro" id="IPR052514">
    <property type="entry name" value="SAM-dependent_MTase"/>
</dbReference>
<dbReference type="EMBL" id="JPSP01000004">
    <property type="protein sequence ID" value="KFF41617.1"/>
    <property type="molecule type" value="Genomic_DNA"/>
</dbReference>
<dbReference type="Gene3D" id="3.40.50.150">
    <property type="entry name" value="Vaccinia Virus protein VP39"/>
    <property type="match status" value="1"/>
</dbReference>
<dbReference type="AlphaFoldDB" id="A0A086CHF3"/>
<dbReference type="Pfam" id="PF05050">
    <property type="entry name" value="Methyltransf_21"/>
    <property type="match status" value="1"/>
</dbReference>
<evidence type="ECO:0000313" key="3">
    <source>
        <dbReference type="Proteomes" id="UP000028922"/>
    </source>
</evidence>
<evidence type="ECO:0000313" key="2">
    <source>
        <dbReference type="EMBL" id="KFF41617.1"/>
    </source>
</evidence>
<gene>
    <name evidence="2" type="ORF">ucyna2_00491</name>
</gene>
<dbReference type="InterPro" id="IPR029063">
    <property type="entry name" value="SAM-dependent_MTases_sf"/>
</dbReference>
<dbReference type="Proteomes" id="UP000028922">
    <property type="component" value="Unassembled WGS sequence"/>
</dbReference>
<dbReference type="NCBIfam" id="TIGR01444">
    <property type="entry name" value="fkbM_fam"/>
    <property type="match status" value="1"/>
</dbReference>
<name>A0A086CHF3_9CHRO</name>
<comment type="caution">
    <text evidence="2">The sequence shown here is derived from an EMBL/GenBank/DDBJ whole genome shotgun (WGS) entry which is preliminary data.</text>
</comment>
<dbReference type="PANTHER" id="PTHR34203">
    <property type="entry name" value="METHYLTRANSFERASE, FKBM FAMILY PROTEIN"/>
    <property type="match status" value="1"/>
</dbReference>
<organism evidence="2 3">
    <name type="scientific">Candidatus Atelocyanobacterium thalassa isolate SIO64986</name>
    <dbReference type="NCBI Taxonomy" id="1527444"/>
    <lineage>
        <taxon>Bacteria</taxon>
        <taxon>Bacillati</taxon>
        <taxon>Cyanobacteriota</taxon>
        <taxon>Cyanophyceae</taxon>
        <taxon>Oscillatoriophycideae</taxon>
        <taxon>Chroococcales</taxon>
        <taxon>Aphanothecaceae</taxon>
        <taxon>Candidatus Atelocyanobacterium</taxon>
        <taxon>Candidatus Atelocyanobacterium thalassae</taxon>
    </lineage>
</organism>
<dbReference type="GO" id="GO:0032259">
    <property type="term" value="P:methylation"/>
    <property type="evidence" value="ECO:0007669"/>
    <property type="project" value="UniProtKB-KW"/>
</dbReference>